<protein>
    <submittedName>
        <fullName evidence="2">Uncharacterized protein</fullName>
    </submittedName>
</protein>
<dbReference type="EMBL" id="FXZA01000038">
    <property type="protein sequence ID" value="SMX99072.1"/>
    <property type="molecule type" value="Genomic_DNA"/>
</dbReference>
<evidence type="ECO:0000256" key="1">
    <source>
        <dbReference type="SAM" id="MobiDB-lite"/>
    </source>
</evidence>
<gene>
    <name evidence="2" type="ORF">BLIN101_03347</name>
</gene>
<evidence type="ECO:0000313" key="2">
    <source>
        <dbReference type="EMBL" id="SMX99072.1"/>
    </source>
</evidence>
<dbReference type="Proteomes" id="UP000234498">
    <property type="component" value="Unassembled WGS sequence"/>
</dbReference>
<feature type="region of interest" description="Disordered" evidence="1">
    <location>
        <begin position="65"/>
        <end position="93"/>
    </location>
</feature>
<reference evidence="2 3" key="1">
    <citation type="submission" date="2017-03" db="EMBL/GenBank/DDBJ databases">
        <authorList>
            <person name="Afonso C.L."/>
            <person name="Miller P.J."/>
            <person name="Scott M.A."/>
            <person name="Spackman E."/>
            <person name="Goraichik I."/>
            <person name="Dimitrov K.M."/>
            <person name="Suarez D.L."/>
            <person name="Swayne D.E."/>
        </authorList>
    </citation>
    <scope>NUCLEOTIDE SEQUENCE [LARGE SCALE GENOMIC DNA]</scope>
    <source>
        <strain evidence="2 3">Mu101</strain>
    </source>
</reference>
<organism evidence="2 3">
    <name type="scientific">Brevibacterium linens</name>
    <dbReference type="NCBI Taxonomy" id="1703"/>
    <lineage>
        <taxon>Bacteria</taxon>
        <taxon>Bacillati</taxon>
        <taxon>Actinomycetota</taxon>
        <taxon>Actinomycetes</taxon>
        <taxon>Micrococcales</taxon>
        <taxon>Brevibacteriaceae</taxon>
        <taxon>Brevibacterium</taxon>
    </lineage>
</organism>
<proteinExistence type="predicted"/>
<accession>A0A2H1KIM7</accession>
<dbReference type="AlphaFoldDB" id="A0A2H1KIM7"/>
<name>A0A2H1KIM7_BRELN</name>
<evidence type="ECO:0000313" key="3">
    <source>
        <dbReference type="Proteomes" id="UP000234498"/>
    </source>
</evidence>
<sequence>MVAGKELSVSQSVPMRPEDRQRLRVLAAENGVGPGLLGRALIKAGIDMLDDSRVQARLTDEIEAEQARQSAAGQAAMKARWHGAESSQETETR</sequence>